<feature type="signal peptide" evidence="1">
    <location>
        <begin position="1"/>
        <end position="18"/>
    </location>
</feature>
<dbReference type="Proteomes" id="UP001159427">
    <property type="component" value="Unassembled WGS sequence"/>
</dbReference>
<comment type="caution">
    <text evidence="2">The sequence shown here is derived from an EMBL/GenBank/DDBJ whole genome shotgun (WGS) entry which is preliminary data.</text>
</comment>
<name>A0ABN8MMG6_9CNID</name>
<gene>
    <name evidence="2" type="ORF">PEVE_00038778</name>
</gene>
<evidence type="ECO:0000256" key="1">
    <source>
        <dbReference type="SAM" id="SignalP"/>
    </source>
</evidence>
<protein>
    <recommendedName>
        <fullName evidence="4">Gliding motility-associated protein GldM C-terminal domain-containing protein</fullName>
    </recommendedName>
</protein>
<evidence type="ECO:0008006" key="4">
    <source>
        <dbReference type="Google" id="ProtNLM"/>
    </source>
</evidence>
<accession>A0ABN8MMG6</accession>
<dbReference type="EMBL" id="CALNXI010000669">
    <property type="protein sequence ID" value="CAH3031227.1"/>
    <property type="molecule type" value="Genomic_DNA"/>
</dbReference>
<evidence type="ECO:0000313" key="3">
    <source>
        <dbReference type="Proteomes" id="UP001159427"/>
    </source>
</evidence>
<keyword evidence="1" id="KW-0732">Signal</keyword>
<sequence>MLVLIFLAALLSVQHSSAETKEKIPYYQLFTPMKLVRSASFIYHQHTVTATKLTFLRAPVHFARLIQVPLIPAETLSADANLVIKMVIGTDIDIGQGESDPSYVISDGQFFVGVQIRDKNNYKTSTPCLLMEASSGNIFGSDRRYGSPLPKPAESYYPGRVETKLSLSDRWGTCFTFHDGGFSREMIFQRKLNPQNGLFLEIYADDSSEKVGIKYIEVSIVREG</sequence>
<evidence type="ECO:0000313" key="2">
    <source>
        <dbReference type="EMBL" id="CAH3031227.1"/>
    </source>
</evidence>
<keyword evidence="3" id="KW-1185">Reference proteome</keyword>
<proteinExistence type="predicted"/>
<feature type="chain" id="PRO_5047475047" description="Gliding motility-associated protein GldM C-terminal domain-containing protein" evidence="1">
    <location>
        <begin position="19"/>
        <end position="224"/>
    </location>
</feature>
<organism evidence="2 3">
    <name type="scientific">Porites evermanni</name>
    <dbReference type="NCBI Taxonomy" id="104178"/>
    <lineage>
        <taxon>Eukaryota</taxon>
        <taxon>Metazoa</taxon>
        <taxon>Cnidaria</taxon>
        <taxon>Anthozoa</taxon>
        <taxon>Hexacorallia</taxon>
        <taxon>Scleractinia</taxon>
        <taxon>Fungiina</taxon>
        <taxon>Poritidae</taxon>
        <taxon>Porites</taxon>
    </lineage>
</organism>
<reference evidence="2 3" key="1">
    <citation type="submission" date="2022-05" db="EMBL/GenBank/DDBJ databases">
        <authorList>
            <consortium name="Genoscope - CEA"/>
            <person name="William W."/>
        </authorList>
    </citation>
    <scope>NUCLEOTIDE SEQUENCE [LARGE SCALE GENOMIC DNA]</scope>
</reference>